<gene>
    <name evidence="1" type="ORF">CPELLU_LOCUS14899</name>
</gene>
<evidence type="ECO:0000313" key="2">
    <source>
        <dbReference type="Proteomes" id="UP000789759"/>
    </source>
</evidence>
<sequence>MNNLEADSQNKVLVHNNNSNINNNAINTINNENNANEHNEGVTNKQDNVQLSDDKPYLTDEQCIAMFIPISEMQTLFTKIYKNNILQTEERQKLMQVFPYNKFIKFVLLPMDKEMSKHMQKDYKNFDKVLYKISYRTSAVLRSLDNTIKMVYKTRLPLDKKEASEV</sequence>
<evidence type="ECO:0000313" key="1">
    <source>
        <dbReference type="EMBL" id="CAG8754121.1"/>
    </source>
</evidence>
<organism evidence="1 2">
    <name type="scientific">Cetraspora pellucida</name>
    <dbReference type="NCBI Taxonomy" id="1433469"/>
    <lineage>
        <taxon>Eukaryota</taxon>
        <taxon>Fungi</taxon>
        <taxon>Fungi incertae sedis</taxon>
        <taxon>Mucoromycota</taxon>
        <taxon>Glomeromycotina</taxon>
        <taxon>Glomeromycetes</taxon>
        <taxon>Diversisporales</taxon>
        <taxon>Gigasporaceae</taxon>
        <taxon>Cetraspora</taxon>
    </lineage>
</organism>
<dbReference type="EMBL" id="CAJVQA010018457">
    <property type="protein sequence ID" value="CAG8754121.1"/>
    <property type="molecule type" value="Genomic_DNA"/>
</dbReference>
<reference evidence="1" key="1">
    <citation type="submission" date="2021-06" db="EMBL/GenBank/DDBJ databases">
        <authorList>
            <person name="Kallberg Y."/>
            <person name="Tangrot J."/>
            <person name="Rosling A."/>
        </authorList>
    </citation>
    <scope>NUCLEOTIDE SEQUENCE</scope>
    <source>
        <strain evidence="1">FL966</strain>
    </source>
</reference>
<dbReference type="AlphaFoldDB" id="A0A9N9NSS5"/>
<protein>
    <submittedName>
        <fullName evidence="1">22391_t:CDS:1</fullName>
    </submittedName>
</protein>
<keyword evidence="2" id="KW-1185">Reference proteome</keyword>
<dbReference type="Proteomes" id="UP000789759">
    <property type="component" value="Unassembled WGS sequence"/>
</dbReference>
<dbReference type="OrthoDB" id="2420776at2759"/>
<name>A0A9N9NSS5_9GLOM</name>
<proteinExistence type="predicted"/>
<accession>A0A9N9NSS5</accession>
<comment type="caution">
    <text evidence="1">The sequence shown here is derived from an EMBL/GenBank/DDBJ whole genome shotgun (WGS) entry which is preliminary data.</text>
</comment>